<organism evidence="1 2">
    <name type="scientific">Acetobacter persici</name>
    <dbReference type="NCBI Taxonomy" id="1076596"/>
    <lineage>
        <taxon>Bacteria</taxon>
        <taxon>Pseudomonadati</taxon>
        <taxon>Pseudomonadota</taxon>
        <taxon>Alphaproteobacteria</taxon>
        <taxon>Acetobacterales</taxon>
        <taxon>Acetobacteraceae</taxon>
        <taxon>Acetobacter</taxon>
    </lineage>
</organism>
<dbReference type="RefSeq" id="WP_077931480.1">
    <property type="nucleotide sequence ID" value="NZ_CP014687.1"/>
</dbReference>
<name>A0A1U9LHB0_9PROT</name>
<protein>
    <submittedName>
        <fullName evidence="1">Uncharacterized protein</fullName>
    </submittedName>
</protein>
<accession>A0A1U9LHB0</accession>
<proteinExistence type="predicted"/>
<gene>
    <name evidence="1" type="ORF">A0U91_13970</name>
</gene>
<dbReference type="Proteomes" id="UP000189055">
    <property type="component" value="Chromosome"/>
</dbReference>
<dbReference type="KEGG" id="aper:A0U91_13970"/>
<dbReference type="STRING" id="1076596.A0U91_13970"/>
<evidence type="ECO:0000313" key="1">
    <source>
        <dbReference type="EMBL" id="AQT05749.1"/>
    </source>
</evidence>
<reference evidence="1 2" key="1">
    <citation type="submission" date="2016-03" db="EMBL/GenBank/DDBJ databases">
        <title>Acetic acid bacteria sequencing.</title>
        <authorList>
            <person name="Brandt J."/>
            <person name="Jakob F."/>
            <person name="Vogel R.F."/>
        </authorList>
    </citation>
    <scope>NUCLEOTIDE SEQUENCE [LARGE SCALE GENOMIC DNA]</scope>
    <source>
        <strain evidence="1 2">TMW2.1084</strain>
    </source>
</reference>
<dbReference type="GeneID" id="95618768"/>
<dbReference type="Gene3D" id="3.40.50.2300">
    <property type="match status" value="1"/>
</dbReference>
<dbReference type="InterPro" id="IPR011006">
    <property type="entry name" value="CheY-like_superfamily"/>
</dbReference>
<dbReference type="AlphaFoldDB" id="A0A1U9LHB0"/>
<dbReference type="SUPFAM" id="SSF52172">
    <property type="entry name" value="CheY-like"/>
    <property type="match status" value="1"/>
</dbReference>
<sequence>MNIILVEDEDPKRRHIEAFLKEHWPTIDLRLARSVRSALAALDEKIPDFLILDMSLPTFDIGPGETGGRPQGFGGRELMRNIELDEIRCPCVILTGYEAFSKAGGQVGLDALNAELKEEHPVNFHGMLHYNSAYGDWRERLLEIINNAGFE</sequence>
<evidence type="ECO:0000313" key="2">
    <source>
        <dbReference type="Proteomes" id="UP000189055"/>
    </source>
</evidence>
<dbReference type="EMBL" id="CP014687">
    <property type="protein sequence ID" value="AQT05749.1"/>
    <property type="molecule type" value="Genomic_DNA"/>
</dbReference>